<dbReference type="EMBL" id="DRLD01000343">
    <property type="protein sequence ID" value="HED11450.1"/>
    <property type="molecule type" value="Genomic_DNA"/>
</dbReference>
<evidence type="ECO:0000313" key="1">
    <source>
        <dbReference type="EMBL" id="HED11450.1"/>
    </source>
</evidence>
<organism evidence="1">
    <name type="scientific">Caldithrix abyssi</name>
    <dbReference type="NCBI Taxonomy" id="187145"/>
    <lineage>
        <taxon>Bacteria</taxon>
        <taxon>Pseudomonadati</taxon>
        <taxon>Calditrichota</taxon>
        <taxon>Calditrichia</taxon>
        <taxon>Calditrichales</taxon>
        <taxon>Calditrichaceae</taxon>
        <taxon>Caldithrix</taxon>
    </lineage>
</organism>
<gene>
    <name evidence="1" type="ORF">ENJ10_12230</name>
</gene>
<accession>A0A7V1LP12</accession>
<sequence>MKKLISEQQIREAREAGRFRLEYDGGNTLLTPQAQTVARELQVELVDISAPAGLSHGDMKRVVEKVLEQLPSSKYSRARIEEVLKEVLRQK</sequence>
<proteinExistence type="predicted"/>
<name>A0A7V1LP12_CALAY</name>
<protein>
    <submittedName>
        <fullName evidence="1">Uncharacterized protein</fullName>
    </submittedName>
</protein>
<dbReference type="Proteomes" id="UP000886005">
    <property type="component" value="Unassembled WGS sequence"/>
</dbReference>
<comment type="caution">
    <text evidence="1">The sequence shown here is derived from an EMBL/GenBank/DDBJ whole genome shotgun (WGS) entry which is preliminary data.</text>
</comment>
<reference evidence="1" key="1">
    <citation type="journal article" date="2020" name="mSystems">
        <title>Genome- and Community-Level Interaction Insights into Carbon Utilization and Element Cycling Functions of Hydrothermarchaeota in Hydrothermal Sediment.</title>
        <authorList>
            <person name="Zhou Z."/>
            <person name="Liu Y."/>
            <person name="Xu W."/>
            <person name="Pan J."/>
            <person name="Luo Z.H."/>
            <person name="Li M."/>
        </authorList>
    </citation>
    <scope>NUCLEOTIDE SEQUENCE [LARGE SCALE GENOMIC DNA]</scope>
    <source>
        <strain evidence="1">HyVt-456</strain>
    </source>
</reference>
<dbReference type="AlphaFoldDB" id="A0A7V1LP12"/>